<dbReference type="Proteomes" id="UP000320623">
    <property type="component" value="Unassembled WGS sequence"/>
</dbReference>
<keyword evidence="6" id="KW-1185">Reference proteome</keyword>
<dbReference type="EMBL" id="FAOO01000001">
    <property type="protein sequence ID" value="CUU01087.1"/>
    <property type="molecule type" value="Genomic_DNA"/>
</dbReference>
<dbReference type="Gene3D" id="1.10.10.10">
    <property type="entry name" value="Winged helix-like DNA-binding domain superfamily/Winged helix DNA-binding domain"/>
    <property type="match status" value="1"/>
</dbReference>
<dbReference type="NCBIfam" id="NF033788">
    <property type="entry name" value="HTH_metalloreg"/>
    <property type="match status" value="1"/>
</dbReference>
<evidence type="ECO:0000313" key="6">
    <source>
        <dbReference type="Proteomes" id="UP000320623"/>
    </source>
</evidence>
<evidence type="ECO:0000256" key="3">
    <source>
        <dbReference type="ARBA" id="ARBA00023163"/>
    </source>
</evidence>
<keyword evidence="3" id="KW-0804">Transcription</keyword>
<keyword evidence="2 5" id="KW-0238">DNA-binding</keyword>
<dbReference type="STRING" id="1643428.GCA_001442855_00151"/>
<feature type="domain" description="HTH arsR-type" evidence="4">
    <location>
        <begin position="30"/>
        <end position="125"/>
    </location>
</feature>
<dbReference type="PANTHER" id="PTHR43132:SF6">
    <property type="entry name" value="HTH-TYPE TRANSCRIPTIONAL REPRESSOR CZRA"/>
    <property type="match status" value="1"/>
</dbReference>
<evidence type="ECO:0000256" key="2">
    <source>
        <dbReference type="ARBA" id="ARBA00023125"/>
    </source>
</evidence>
<dbReference type="PANTHER" id="PTHR43132">
    <property type="entry name" value="ARSENICAL RESISTANCE OPERON REPRESSOR ARSR-RELATED"/>
    <property type="match status" value="1"/>
</dbReference>
<dbReference type="PROSITE" id="PS50987">
    <property type="entry name" value="HTH_ARSR_2"/>
    <property type="match status" value="1"/>
</dbReference>
<evidence type="ECO:0000259" key="4">
    <source>
        <dbReference type="PROSITE" id="PS50987"/>
    </source>
</evidence>
<name>A0A0S4MSZ1_9BACT</name>
<reference evidence="6" key="1">
    <citation type="submission" date="2015-11" db="EMBL/GenBank/DDBJ databases">
        <authorList>
            <person name="Varghese N."/>
        </authorList>
    </citation>
    <scope>NUCLEOTIDE SEQUENCE [LARGE SCALE GENOMIC DNA]</scope>
</reference>
<dbReference type="OrthoDB" id="9794330at2"/>
<dbReference type="CDD" id="cd00090">
    <property type="entry name" value="HTH_ARSR"/>
    <property type="match status" value="1"/>
</dbReference>
<dbReference type="InterPro" id="IPR011991">
    <property type="entry name" value="ArsR-like_HTH"/>
</dbReference>
<dbReference type="SMART" id="SM00418">
    <property type="entry name" value="HTH_ARSR"/>
    <property type="match status" value="1"/>
</dbReference>
<gene>
    <name evidence="5" type="ORF">JGI1_00161</name>
</gene>
<evidence type="ECO:0000256" key="1">
    <source>
        <dbReference type="ARBA" id="ARBA00023015"/>
    </source>
</evidence>
<dbReference type="InterPro" id="IPR036388">
    <property type="entry name" value="WH-like_DNA-bd_sf"/>
</dbReference>
<dbReference type="GO" id="GO:0003677">
    <property type="term" value="F:DNA binding"/>
    <property type="evidence" value="ECO:0007669"/>
    <property type="project" value="UniProtKB-KW"/>
</dbReference>
<organism evidence="5 6">
    <name type="scientific">Candidatus Thermokryptus mobilis</name>
    <dbReference type="NCBI Taxonomy" id="1643428"/>
    <lineage>
        <taxon>Bacteria</taxon>
        <taxon>Pseudomonadati</taxon>
        <taxon>Candidatus Kryptoniota</taxon>
        <taxon>Candidatus Thermokryptus</taxon>
    </lineage>
</organism>
<dbReference type="InterPro" id="IPR001845">
    <property type="entry name" value="HTH_ArsR_DNA-bd_dom"/>
</dbReference>
<protein>
    <submittedName>
        <fullName evidence="5">DNA-binding transcriptional regulator, ArsR family</fullName>
    </submittedName>
</protein>
<proteinExistence type="predicted"/>
<dbReference type="InterPro" id="IPR036390">
    <property type="entry name" value="WH_DNA-bd_sf"/>
</dbReference>
<sequence length="138" mass="15981">MRKAKINGKTCIGTTQSQPETILLKRRIKQSTDEIKNLSLLFKTVGTETALKILYLLSIERELCVCDMAEILEMNVSAISHQLKRLSLFRLVSSERRGRTIFYSLRKNQFNEYLKDLFAVIDEVYEKANNLSIFTTNK</sequence>
<keyword evidence="1" id="KW-0805">Transcription regulation</keyword>
<dbReference type="RefSeq" id="WP_140943964.1">
    <property type="nucleotide sequence ID" value="NZ_FAOO01000001.1"/>
</dbReference>
<evidence type="ECO:0000313" key="5">
    <source>
        <dbReference type="EMBL" id="CUU01087.1"/>
    </source>
</evidence>
<dbReference type="Pfam" id="PF01022">
    <property type="entry name" value="HTH_5"/>
    <property type="match status" value="1"/>
</dbReference>
<dbReference type="PRINTS" id="PR00778">
    <property type="entry name" value="HTHARSR"/>
</dbReference>
<dbReference type="InterPro" id="IPR051011">
    <property type="entry name" value="Metal_resp_trans_reg"/>
</dbReference>
<dbReference type="SUPFAM" id="SSF46785">
    <property type="entry name" value="Winged helix' DNA-binding domain"/>
    <property type="match status" value="1"/>
</dbReference>
<dbReference type="GO" id="GO:0003700">
    <property type="term" value="F:DNA-binding transcription factor activity"/>
    <property type="evidence" value="ECO:0007669"/>
    <property type="project" value="InterPro"/>
</dbReference>
<dbReference type="AlphaFoldDB" id="A0A0S4MSZ1"/>
<accession>A0A0S4MSZ1</accession>